<dbReference type="SUPFAM" id="SSF103111">
    <property type="entry name" value="Activator of Hsp90 ATPase, Aha1"/>
    <property type="match status" value="1"/>
</dbReference>
<dbReference type="InterPro" id="IPR036338">
    <property type="entry name" value="Aha1"/>
</dbReference>
<comment type="similarity">
    <text evidence="1">Belongs to the AHA1 family.</text>
</comment>
<dbReference type="Pfam" id="PF09229">
    <property type="entry name" value="Aha1_N"/>
    <property type="match status" value="1"/>
</dbReference>
<keyword evidence="4" id="KW-1185">Reference proteome</keyword>
<proteinExistence type="inferred from homology"/>
<sequence>MDKKTSKDYESMVDNSKYYAFNSRHSETEAPKKLSDITLKPKKDCVKNEGSCLSDWNKQKTWEERDYSKESIEKLKKILTGKVLSSDDFSFRLTEISKLDGKTIVLFVRGKKRFSIDLAIKGKWVAEDDEEVKGTFEIPLFEESDDFELQVKTDKRTKKDFDARRSFLKTKKHFERILGAFESEFRAK</sequence>
<dbReference type="InterPro" id="IPR015310">
    <property type="entry name" value="AHSA1-like_N"/>
</dbReference>
<dbReference type="EMBL" id="JBDODL010002982">
    <property type="protein sequence ID" value="MES1922509.1"/>
    <property type="molecule type" value="Genomic_DNA"/>
</dbReference>
<name>A0ABV2ASH2_9EUKA</name>
<evidence type="ECO:0000256" key="1">
    <source>
        <dbReference type="ARBA" id="ARBA00006817"/>
    </source>
</evidence>
<organism evidence="3 4">
    <name type="scientific">Bonamia ostreae</name>
    <dbReference type="NCBI Taxonomy" id="126728"/>
    <lineage>
        <taxon>Eukaryota</taxon>
        <taxon>Sar</taxon>
        <taxon>Rhizaria</taxon>
        <taxon>Endomyxa</taxon>
        <taxon>Ascetosporea</taxon>
        <taxon>Haplosporida</taxon>
        <taxon>Bonamia</taxon>
    </lineage>
</organism>
<dbReference type="PANTHER" id="PTHR13009">
    <property type="entry name" value="HEAT SHOCK PROTEIN 90 HSP90 CO-CHAPERONE AHA-1"/>
    <property type="match status" value="1"/>
</dbReference>
<dbReference type="SMART" id="SM01000">
    <property type="entry name" value="Aha1_N"/>
    <property type="match status" value="1"/>
</dbReference>
<dbReference type="Gene3D" id="3.15.10.20">
    <property type="entry name" value="Activator of Hsp90 ATPase Aha1, N-terminal domain"/>
    <property type="match status" value="1"/>
</dbReference>
<protein>
    <recommendedName>
        <fullName evidence="2">Activator of Hsp90 ATPase AHSA1-like N-terminal domain-containing protein</fullName>
    </recommendedName>
</protein>
<evidence type="ECO:0000259" key="2">
    <source>
        <dbReference type="SMART" id="SM01000"/>
    </source>
</evidence>
<evidence type="ECO:0000313" key="3">
    <source>
        <dbReference type="EMBL" id="MES1922509.1"/>
    </source>
</evidence>
<dbReference type="Proteomes" id="UP001439008">
    <property type="component" value="Unassembled WGS sequence"/>
</dbReference>
<accession>A0ABV2ASH2</accession>
<comment type="caution">
    <text evidence="3">The sequence shown here is derived from an EMBL/GenBank/DDBJ whole genome shotgun (WGS) entry which is preliminary data.</text>
</comment>
<reference evidence="3 4" key="1">
    <citation type="journal article" date="2024" name="BMC Biol.">
        <title>Comparative genomics of Ascetosporea gives new insight into the evolutionary basis for animal parasitism in Rhizaria.</title>
        <authorList>
            <person name="Hiltunen Thoren M."/>
            <person name="Onut-Brannstrom I."/>
            <person name="Alfjorden A."/>
            <person name="Peckova H."/>
            <person name="Swords F."/>
            <person name="Hooper C."/>
            <person name="Holzer A.S."/>
            <person name="Bass D."/>
            <person name="Burki F."/>
        </authorList>
    </citation>
    <scope>NUCLEOTIDE SEQUENCE [LARGE SCALE GENOMIC DNA]</scope>
    <source>
        <strain evidence="3">20-A016</strain>
    </source>
</reference>
<gene>
    <name evidence="3" type="ORF">MHBO_004024</name>
</gene>
<evidence type="ECO:0000313" key="4">
    <source>
        <dbReference type="Proteomes" id="UP001439008"/>
    </source>
</evidence>
<feature type="domain" description="Activator of Hsp90 ATPase AHSA1-like N-terminal" evidence="2">
    <location>
        <begin position="64"/>
        <end position="188"/>
    </location>
</feature>